<gene>
    <name evidence="2" type="ORF">DGI_2867</name>
</gene>
<organism evidence="2 3">
    <name type="scientific">Megalodesulfovibrio gigas (strain ATCC 19364 / DSM 1382 / NCIMB 9332 / VKM B-1759)</name>
    <name type="common">Desulfovibrio gigas</name>
    <dbReference type="NCBI Taxonomy" id="1121448"/>
    <lineage>
        <taxon>Bacteria</taxon>
        <taxon>Pseudomonadati</taxon>
        <taxon>Thermodesulfobacteriota</taxon>
        <taxon>Desulfovibrionia</taxon>
        <taxon>Desulfovibrionales</taxon>
        <taxon>Desulfovibrionaceae</taxon>
        <taxon>Megalodesulfovibrio</taxon>
    </lineage>
</organism>
<feature type="region of interest" description="Disordered" evidence="1">
    <location>
        <begin position="38"/>
        <end position="76"/>
    </location>
</feature>
<protein>
    <submittedName>
        <fullName evidence="2">Uncharacterized protein</fullName>
    </submittedName>
</protein>
<accession>T2GEL7</accession>
<dbReference type="Proteomes" id="UP000016587">
    <property type="component" value="Chromosome"/>
</dbReference>
<evidence type="ECO:0000256" key="1">
    <source>
        <dbReference type="SAM" id="MobiDB-lite"/>
    </source>
</evidence>
<proteinExistence type="predicted"/>
<feature type="compositionally biased region" description="Basic and acidic residues" evidence="1">
    <location>
        <begin position="38"/>
        <end position="59"/>
    </location>
</feature>
<dbReference type="KEGG" id="dgg:DGI_2867"/>
<feature type="region of interest" description="Disordered" evidence="1">
    <location>
        <begin position="131"/>
        <end position="150"/>
    </location>
</feature>
<dbReference type="EMBL" id="CP006585">
    <property type="protein sequence ID" value="AGW14594.1"/>
    <property type="molecule type" value="Genomic_DNA"/>
</dbReference>
<name>T2GEL7_MEGG1</name>
<dbReference type="HOGENOM" id="CLU_1737592_0_0_7"/>
<dbReference type="AlphaFoldDB" id="T2GEL7"/>
<dbReference type="PATRIC" id="fig|1121448.10.peg.2829"/>
<reference evidence="3" key="2">
    <citation type="submission" date="2013-07" db="EMBL/GenBank/DDBJ databases">
        <authorList>
            <person name="Morais-Silva F.O."/>
            <person name="Rezende A.M."/>
            <person name="Pimentel C."/>
            <person name="Resende D.M."/>
            <person name="Santos C.I."/>
            <person name="Clemente C."/>
            <person name="de Oliveira L.M."/>
            <person name="da Silva S.M."/>
            <person name="Costa D.A."/>
            <person name="Varela-Raposo A."/>
            <person name="Horacio E.C.A."/>
            <person name="Matos M."/>
            <person name="Flores O."/>
            <person name="Ruiz J.C."/>
            <person name="Rodrigues-Pousada C."/>
        </authorList>
    </citation>
    <scope>NUCLEOTIDE SEQUENCE [LARGE SCALE GENOMIC DNA]</scope>
    <source>
        <strain evidence="3">ATCC 19364 / DSM 1382 / NCIMB 9332 / VKM B-1759</strain>
    </source>
</reference>
<sequence>MAGPADTRADERAAARAAASLAVGALEGVPQEALRQEALRQEDVRQEDVRREDVHREVWLPEDAGPGPAPMPPRLLAPGEVVRQRVLAAQHPCQPARLAAVAKPAEDAAPARAWRAWVLRPPRPWARAWPDREARRHHRALPCLPPRAPP</sequence>
<evidence type="ECO:0000313" key="2">
    <source>
        <dbReference type="EMBL" id="AGW14594.1"/>
    </source>
</evidence>
<reference evidence="2 3" key="1">
    <citation type="journal article" date="2013" name="J. Bacteriol.">
        <title>Roles of HynAB and Ech, the only two hydrogenases found in the model sulfate reducer Desulfovibrio gigas.</title>
        <authorList>
            <person name="Morais-Silva F.O."/>
            <person name="Santos C.I."/>
            <person name="Rodrigues R."/>
            <person name="Pereira I.A."/>
            <person name="Rodrigues-Pousada C."/>
        </authorList>
    </citation>
    <scope>NUCLEOTIDE SEQUENCE [LARGE SCALE GENOMIC DNA]</scope>
    <source>
        <strain evidence="3">ATCC 19364 / DSM 1382 / NCIMB 9332 / VKM B-1759</strain>
    </source>
</reference>
<keyword evidence="3" id="KW-1185">Reference proteome</keyword>
<evidence type="ECO:0000313" key="3">
    <source>
        <dbReference type="Proteomes" id="UP000016587"/>
    </source>
</evidence>